<keyword evidence="4 5" id="KW-0012">Acyltransferase</keyword>
<dbReference type="EMBL" id="BSCH01000010">
    <property type="protein sequence ID" value="GLG90318.1"/>
    <property type="molecule type" value="Genomic_DNA"/>
</dbReference>
<evidence type="ECO:0000256" key="5">
    <source>
        <dbReference type="RuleBase" id="RU367021"/>
    </source>
</evidence>
<feature type="domain" description="Maltose/galactoside acetyltransferase" evidence="6">
    <location>
        <begin position="4"/>
        <end position="58"/>
    </location>
</feature>
<evidence type="ECO:0000256" key="1">
    <source>
        <dbReference type="ARBA" id="ARBA00007274"/>
    </source>
</evidence>
<sequence length="210" mass="23860">MTEKELMLSEHLYIAKDIELAKDNKKARKLTRLINASTEEDTDERLTLFRELFGSVGDHFWVEPPFHTDYGCHTYIGENFYANYDCIIIDVAEVHIGDNVFFGPRVGIYTAGHPIDPVIRNKQLEYGKEIHIGDNVWVGGNTVINPGVTIGNNVVIGSGSVVTKDIPDNVVAAGVPCRVIREITEKDTAYWKEQEAFYYEHIDKKQKERD</sequence>
<dbReference type="InterPro" id="IPR018357">
    <property type="entry name" value="Hexapep_transf_CS"/>
</dbReference>
<dbReference type="PROSITE" id="PS00101">
    <property type="entry name" value="HEXAPEP_TRANSFERASES"/>
    <property type="match status" value="1"/>
</dbReference>
<dbReference type="InterPro" id="IPR001451">
    <property type="entry name" value="Hexapep"/>
</dbReference>
<dbReference type="PANTHER" id="PTHR43017">
    <property type="entry name" value="GALACTOSIDE O-ACETYLTRANSFERASE"/>
    <property type="match status" value="1"/>
</dbReference>
<evidence type="ECO:0000259" key="6">
    <source>
        <dbReference type="SMART" id="SM01266"/>
    </source>
</evidence>
<organism evidence="7 9">
    <name type="scientific">Sellimonas catena</name>
    <dbReference type="NCBI Taxonomy" id="2994035"/>
    <lineage>
        <taxon>Bacteria</taxon>
        <taxon>Bacillati</taxon>
        <taxon>Bacillota</taxon>
        <taxon>Clostridia</taxon>
        <taxon>Lachnospirales</taxon>
        <taxon>Lachnospiraceae</taxon>
        <taxon>Sellimonas</taxon>
    </lineage>
</organism>
<reference evidence="8" key="3">
    <citation type="submission" date="2022-11" db="EMBL/GenBank/DDBJ databases">
        <title>Draft genome sequence of Sellimonas catena strain 18CBH55.</title>
        <authorList>
            <person name="Hisatomi A."/>
            <person name="Ohkuma M."/>
            <person name="Sakamoto M."/>
        </authorList>
    </citation>
    <scope>NUCLEOTIDE SEQUENCE</scope>
    <source>
        <strain evidence="8">18CBH55</strain>
    </source>
</reference>
<dbReference type="FunFam" id="2.160.10.10:FF:000008">
    <property type="entry name" value="Maltose O-acetyltransferase"/>
    <property type="match status" value="1"/>
</dbReference>
<dbReference type="Proteomes" id="UP001145145">
    <property type="component" value="Unassembled WGS sequence"/>
</dbReference>
<dbReference type="SUPFAM" id="SSF51161">
    <property type="entry name" value="Trimeric LpxA-like enzymes"/>
    <property type="match status" value="1"/>
</dbReference>
<evidence type="ECO:0000313" key="9">
    <source>
        <dbReference type="Proteomes" id="UP001145145"/>
    </source>
</evidence>
<comment type="similarity">
    <text evidence="1 5">Belongs to the transferase hexapeptide repeat family.</text>
</comment>
<keyword evidence="3" id="KW-0677">Repeat</keyword>
<dbReference type="GO" id="GO:0008870">
    <property type="term" value="F:galactoside O-acetyltransferase activity"/>
    <property type="evidence" value="ECO:0007669"/>
    <property type="project" value="TreeGrafter"/>
</dbReference>
<keyword evidence="9" id="KW-1185">Reference proteome</keyword>
<evidence type="ECO:0000256" key="4">
    <source>
        <dbReference type="ARBA" id="ARBA00023315"/>
    </source>
</evidence>
<gene>
    <name evidence="7" type="primary">thgA3</name>
    <name evidence="7" type="ORF">Selli1_02060</name>
    <name evidence="8" type="ORF">Selli2_17450</name>
</gene>
<keyword evidence="2 5" id="KW-0808">Transferase</keyword>
<evidence type="ECO:0000313" key="8">
    <source>
        <dbReference type="EMBL" id="GLG90318.1"/>
    </source>
</evidence>
<dbReference type="Pfam" id="PF12464">
    <property type="entry name" value="Mac"/>
    <property type="match status" value="1"/>
</dbReference>
<dbReference type="InterPro" id="IPR024688">
    <property type="entry name" value="Mac_dom"/>
</dbReference>
<evidence type="ECO:0000256" key="2">
    <source>
        <dbReference type="ARBA" id="ARBA00022679"/>
    </source>
</evidence>
<protein>
    <recommendedName>
        <fullName evidence="5">Acetyltransferase</fullName>
        <ecNumber evidence="5">2.3.1.-</ecNumber>
    </recommendedName>
</protein>
<dbReference type="Pfam" id="PF00132">
    <property type="entry name" value="Hexapep"/>
    <property type="match status" value="1"/>
</dbReference>
<proteinExistence type="inferred from homology"/>
<reference evidence="7 9" key="5">
    <citation type="journal article" date="2023" name="Int. J. Syst. Evol. Microbiol.">
        <title>Sellimonas catena sp. nov., isolated from human faeces.</title>
        <authorList>
            <person name="Hisatomi A."/>
            <person name="Ohkuma M."/>
            <person name="Sakamoto M."/>
        </authorList>
    </citation>
    <scope>NUCLEOTIDE SEQUENCE [LARGE SCALE GENOMIC DNA]</scope>
    <source>
        <strain evidence="7 9">12EGH17</strain>
        <strain evidence="8">18CBH55</strain>
    </source>
</reference>
<dbReference type="Gene3D" id="2.160.10.10">
    <property type="entry name" value="Hexapeptide repeat proteins"/>
    <property type="match status" value="1"/>
</dbReference>
<reference evidence="7" key="1">
    <citation type="submission" date="2022-11" db="EMBL/GenBank/DDBJ databases">
        <title>Draft genome sequence of Sellimonas catena strain 12EGH17.</title>
        <authorList>
            <person name="Atsushi H."/>
            <person name="Moriya O."/>
            <person name="Mitsuo S."/>
        </authorList>
    </citation>
    <scope>NUCLEOTIDE SEQUENCE</scope>
    <source>
        <strain evidence="7">12EGH17</strain>
    </source>
</reference>
<dbReference type="Proteomes" id="UP001145094">
    <property type="component" value="Unassembled WGS sequence"/>
</dbReference>
<dbReference type="RefSeq" id="WP_087168571.1">
    <property type="nucleotide sequence ID" value="NZ_BSBO01000001.1"/>
</dbReference>
<dbReference type="CDD" id="cd03357">
    <property type="entry name" value="LbH_MAT_GAT"/>
    <property type="match status" value="1"/>
</dbReference>
<dbReference type="SMART" id="SM01266">
    <property type="entry name" value="Mac"/>
    <property type="match status" value="1"/>
</dbReference>
<evidence type="ECO:0000313" key="7">
    <source>
        <dbReference type="EMBL" id="GLG03032.1"/>
    </source>
</evidence>
<reference evidence="8" key="4">
    <citation type="submission" date="2022-11" db="EMBL/GenBank/DDBJ databases">
        <title>Draft genome sequence of Sellimonas catena strain 18CBH55.</title>
        <authorList>
            <person name="Atsushi H."/>
            <person name="Moriya O."/>
            <person name="Mitsuo S."/>
        </authorList>
    </citation>
    <scope>NUCLEOTIDE SEQUENCE</scope>
    <source>
        <strain evidence="8">18CBH55</strain>
    </source>
</reference>
<dbReference type="InterPro" id="IPR011004">
    <property type="entry name" value="Trimer_LpxA-like_sf"/>
</dbReference>
<dbReference type="EC" id="2.3.1.-" evidence="5"/>
<accession>A0A9W6C5F4</accession>
<dbReference type="InterPro" id="IPR039369">
    <property type="entry name" value="LacA-like"/>
</dbReference>
<reference evidence="7" key="2">
    <citation type="submission" date="2022-11" db="EMBL/GenBank/DDBJ databases">
        <title>Draft genome sequence of Sellimonas catena strain 12EGH17.</title>
        <authorList>
            <person name="Hisatomi A."/>
            <person name="Ohkuma M."/>
            <person name="Sakamoto M."/>
        </authorList>
    </citation>
    <scope>NUCLEOTIDE SEQUENCE</scope>
    <source>
        <strain evidence="7">12EGH17</strain>
    </source>
</reference>
<dbReference type="EMBL" id="BSBO01000001">
    <property type="protein sequence ID" value="GLG03032.1"/>
    <property type="molecule type" value="Genomic_DNA"/>
</dbReference>
<name>A0A9W6C5F4_9FIRM</name>
<dbReference type="PANTHER" id="PTHR43017:SF1">
    <property type="entry name" value="ACETYLTRANSFERASE YJL218W-RELATED"/>
    <property type="match status" value="1"/>
</dbReference>
<dbReference type="AlphaFoldDB" id="A0A9W6C5F4"/>
<comment type="caution">
    <text evidence="7">The sequence shown here is derived from an EMBL/GenBank/DDBJ whole genome shotgun (WGS) entry which is preliminary data.</text>
</comment>
<evidence type="ECO:0000256" key="3">
    <source>
        <dbReference type="ARBA" id="ARBA00022737"/>
    </source>
</evidence>